<evidence type="ECO:0000256" key="1">
    <source>
        <dbReference type="SAM" id="Phobius"/>
    </source>
</evidence>
<accession>A0A0E2B6F0</accession>
<keyword evidence="1" id="KW-1133">Transmembrane helix</keyword>
<keyword evidence="1" id="KW-0472">Membrane</keyword>
<keyword evidence="1" id="KW-0812">Transmembrane</keyword>
<organism evidence="2 3">
    <name type="scientific">Leptospira kirschneri str. H1</name>
    <dbReference type="NCBI Taxonomy" id="1049966"/>
    <lineage>
        <taxon>Bacteria</taxon>
        <taxon>Pseudomonadati</taxon>
        <taxon>Spirochaetota</taxon>
        <taxon>Spirochaetia</taxon>
        <taxon>Leptospirales</taxon>
        <taxon>Leptospiraceae</taxon>
        <taxon>Leptospira</taxon>
    </lineage>
</organism>
<proteinExistence type="predicted"/>
<name>A0A0E2B6F0_9LEPT</name>
<comment type="caution">
    <text evidence="2">The sequence shown here is derived from an EMBL/GenBank/DDBJ whole genome shotgun (WGS) entry which is preliminary data.</text>
</comment>
<evidence type="ECO:0000313" key="3">
    <source>
        <dbReference type="Proteomes" id="UP000006253"/>
    </source>
</evidence>
<gene>
    <name evidence="2" type="ORF">LEP1GSC081_1328</name>
</gene>
<sequence>MEFYLCLSFIMGNLIAFFCFYLERAYYELSSKTKPKTKEDIKRETIEAFCKMKTIQAKLEVYSETLEFKREILNNIFRPENPDFDQIDSSLKDLIKLVNSKIIKYHR</sequence>
<dbReference type="EMBL" id="AHMY02000026">
    <property type="protein sequence ID" value="EKO16423.1"/>
    <property type="molecule type" value="Genomic_DNA"/>
</dbReference>
<reference evidence="2 3" key="1">
    <citation type="submission" date="2012-10" db="EMBL/GenBank/DDBJ databases">
        <authorList>
            <person name="Harkins D.M."/>
            <person name="Durkin A.S."/>
            <person name="Brinkac L.M."/>
            <person name="Selengut J.D."/>
            <person name="Sanka R."/>
            <person name="DePew J."/>
            <person name="Purushe J."/>
            <person name="Peacock S.J."/>
            <person name="Thaipadungpanit J."/>
            <person name="Wuthiekanun V.W."/>
            <person name="Day N.P."/>
            <person name="Vinetz J.M."/>
            <person name="Sutton G.G."/>
            <person name="Nelson W.C."/>
            <person name="Fouts D.E."/>
        </authorList>
    </citation>
    <scope>NUCLEOTIDE SEQUENCE [LARGE SCALE GENOMIC DNA]</scope>
    <source>
        <strain evidence="2 3">H1</strain>
    </source>
</reference>
<feature type="transmembrane region" description="Helical" evidence="1">
    <location>
        <begin position="6"/>
        <end position="27"/>
    </location>
</feature>
<protein>
    <submittedName>
        <fullName evidence="2">Uncharacterized protein</fullName>
    </submittedName>
</protein>
<dbReference type="RefSeq" id="WP_004765005.1">
    <property type="nucleotide sequence ID" value="NZ_AHMY02000026.1"/>
</dbReference>
<dbReference type="AlphaFoldDB" id="A0A0E2B6F0"/>
<dbReference type="Proteomes" id="UP000006253">
    <property type="component" value="Unassembled WGS sequence"/>
</dbReference>
<evidence type="ECO:0000313" key="2">
    <source>
        <dbReference type="EMBL" id="EKO16423.1"/>
    </source>
</evidence>